<dbReference type="EnsemblMetazoa" id="CPIJ003951-RA">
    <property type="protein sequence ID" value="CPIJ003951-PA"/>
    <property type="gene ID" value="CPIJ003951"/>
</dbReference>
<reference evidence="4" key="2">
    <citation type="submission" date="2021-02" db="UniProtKB">
        <authorList>
            <consortium name="EnsemblMetazoa"/>
        </authorList>
    </citation>
    <scope>IDENTIFICATION</scope>
    <source>
        <strain evidence="4">JHB</strain>
    </source>
</reference>
<accession>B0WA99</accession>
<evidence type="ECO:0000256" key="1">
    <source>
        <dbReference type="SAM" id="MobiDB-lite"/>
    </source>
</evidence>
<evidence type="ECO:0000313" key="3">
    <source>
        <dbReference type="EMBL" id="EDS40989.1"/>
    </source>
</evidence>
<dbReference type="VEuPathDB" id="VectorBase:CPIJ003951"/>
<organism>
    <name type="scientific">Culex quinquefasciatus</name>
    <name type="common">Southern house mosquito</name>
    <name type="synonym">Culex pungens</name>
    <dbReference type="NCBI Taxonomy" id="7176"/>
    <lineage>
        <taxon>Eukaryota</taxon>
        <taxon>Metazoa</taxon>
        <taxon>Ecdysozoa</taxon>
        <taxon>Arthropoda</taxon>
        <taxon>Hexapoda</taxon>
        <taxon>Insecta</taxon>
        <taxon>Pterygota</taxon>
        <taxon>Neoptera</taxon>
        <taxon>Endopterygota</taxon>
        <taxon>Diptera</taxon>
        <taxon>Nematocera</taxon>
        <taxon>Culicoidea</taxon>
        <taxon>Culicidae</taxon>
        <taxon>Culicinae</taxon>
        <taxon>Culicini</taxon>
        <taxon>Culex</taxon>
        <taxon>Culex</taxon>
    </lineage>
</organism>
<evidence type="ECO:0000313" key="4">
    <source>
        <dbReference type="EnsemblMetazoa" id="CPIJ003951-PA"/>
    </source>
</evidence>
<dbReference type="VEuPathDB" id="VectorBase:CPIJ020185"/>
<dbReference type="STRING" id="7176.B0WA99"/>
<dbReference type="EMBL" id="DS234626">
    <property type="protein sequence ID" value="EDS34673.1"/>
    <property type="molecule type" value="Genomic_DNA"/>
</dbReference>
<dbReference type="KEGG" id="cqu:CpipJ_CPIJ003951"/>
<gene>
    <name evidence="4" type="primary">6054694</name>
    <name evidence="3" type="ORF">CpipJ_CPIJ003951</name>
    <name evidence="2" type="ORF">CpipJ_CPIJ020185</name>
</gene>
<name>B0WA99_CULQU</name>
<keyword evidence="5" id="KW-1185">Reference proteome</keyword>
<dbReference type="EMBL" id="DS231870">
    <property type="protein sequence ID" value="EDS40989.1"/>
    <property type="molecule type" value="Genomic_DNA"/>
</dbReference>
<feature type="region of interest" description="Disordered" evidence="1">
    <location>
        <begin position="1"/>
        <end position="31"/>
    </location>
</feature>
<dbReference type="InParanoid" id="B0WA99"/>
<sequence>MPMLDGLLVDPEESTDTRVKPGPSDCRPGSAQGVGLRRQLYVYNSSLLIVEAPGKLNARDNRKPLGTDKGKTVLNEWRSIFRYRTQLLENNLIKDTRV</sequence>
<evidence type="ECO:0000313" key="5">
    <source>
        <dbReference type="Proteomes" id="UP000002320"/>
    </source>
</evidence>
<dbReference type="EnsemblMetazoa" id="CPIJ020185-RA">
    <property type="protein sequence ID" value="CPIJ020185-PA"/>
    <property type="gene ID" value="CPIJ020185"/>
</dbReference>
<proteinExistence type="predicted"/>
<evidence type="ECO:0000313" key="2">
    <source>
        <dbReference type="EMBL" id="EDS34673.1"/>
    </source>
</evidence>
<dbReference type="HOGENOM" id="CLU_2335665_0_0_1"/>
<dbReference type="KEGG" id="cqu:CpipJ_CPIJ020185"/>
<dbReference type="Proteomes" id="UP000002320">
    <property type="component" value="Unassembled WGS sequence"/>
</dbReference>
<dbReference type="AlphaFoldDB" id="B0WA99"/>
<reference evidence="3" key="1">
    <citation type="submission" date="2007-03" db="EMBL/GenBank/DDBJ databases">
        <title>Annotation of Culex pipiens quinquefasciatus.</title>
        <authorList>
            <consortium name="The Broad Institute Genome Sequencing Platform"/>
            <person name="Atkinson P.W."/>
            <person name="Hemingway J."/>
            <person name="Christensen B.M."/>
            <person name="Higgs S."/>
            <person name="Kodira C."/>
            <person name="Hannick L."/>
            <person name="Megy K."/>
            <person name="O'Leary S."/>
            <person name="Pearson M."/>
            <person name="Haas B.J."/>
            <person name="Mauceli E."/>
            <person name="Wortman J.R."/>
            <person name="Lee N.H."/>
            <person name="Guigo R."/>
            <person name="Stanke M."/>
            <person name="Alvarado L."/>
            <person name="Amedeo P."/>
            <person name="Antoine C.H."/>
            <person name="Arensburger P."/>
            <person name="Bidwell S.L."/>
            <person name="Crawford M."/>
            <person name="Camaro F."/>
            <person name="Devon K."/>
            <person name="Engels R."/>
            <person name="Hammond M."/>
            <person name="Howarth C."/>
            <person name="Koehrsen M."/>
            <person name="Lawson D."/>
            <person name="Montgomery P."/>
            <person name="Nene V."/>
            <person name="Nusbaum C."/>
            <person name="Puiu D."/>
            <person name="Romero-Severson J."/>
            <person name="Severson D.W."/>
            <person name="Shumway M."/>
            <person name="Sisk P."/>
            <person name="Stolte C."/>
            <person name="Zeng Q."/>
            <person name="Eisenstadt E."/>
            <person name="Fraser-Liggett C."/>
            <person name="Strausberg R."/>
            <person name="Galagan J."/>
            <person name="Birren B."/>
            <person name="Collins F.H."/>
        </authorList>
    </citation>
    <scope>NUCLEOTIDE SEQUENCE [LARGE SCALE GENOMIC DNA]</scope>
    <source>
        <strain evidence="3">JHB</strain>
    </source>
</reference>
<protein>
    <submittedName>
        <fullName evidence="3">Sec24B protein</fullName>
    </submittedName>
</protein>